<reference evidence="1 2" key="1">
    <citation type="submission" date="2024-05" db="EMBL/GenBank/DDBJ databases">
        <title>Genetic variation in Jamaican populations of the coffee berry borer (Hypothenemus hampei).</title>
        <authorList>
            <person name="Errbii M."/>
            <person name="Myrie A."/>
        </authorList>
    </citation>
    <scope>NUCLEOTIDE SEQUENCE [LARGE SCALE GENOMIC DNA]</scope>
    <source>
        <strain evidence="1">JA-Hopewell-2020-01-JO</strain>
        <tissue evidence="1">Whole body</tissue>
    </source>
</reference>
<accession>A0ABD1ECU3</accession>
<sequence>MRRIQTFNLDFGVFKDVIELLKFKVCTMELTDRFCIVSYDEMVINSEQDYDKFRSLHNVFKDPLKLKFHGDYEMADMFLVIATPFANTESDAPSLTPSDQENP</sequence>
<evidence type="ECO:0000313" key="2">
    <source>
        <dbReference type="Proteomes" id="UP001566132"/>
    </source>
</evidence>
<gene>
    <name evidence="1" type="ORF">ABEB36_010721</name>
</gene>
<keyword evidence="2" id="KW-1185">Reference proteome</keyword>
<proteinExistence type="predicted"/>
<name>A0ABD1ECU3_HYPHA</name>
<evidence type="ECO:0000313" key="1">
    <source>
        <dbReference type="EMBL" id="KAL1492471.1"/>
    </source>
</evidence>
<dbReference type="AlphaFoldDB" id="A0ABD1ECU3"/>
<dbReference type="Proteomes" id="UP001566132">
    <property type="component" value="Unassembled WGS sequence"/>
</dbReference>
<organism evidence="1 2">
    <name type="scientific">Hypothenemus hampei</name>
    <name type="common">Coffee berry borer</name>
    <dbReference type="NCBI Taxonomy" id="57062"/>
    <lineage>
        <taxon>Eukaryota</taxon>
        <taxon>Metazoa</taxon>
        <taxon>Ecdysozoa</taxon>
        <taxon>Arthropoda</taxon>
        <taxon>Hexapoda</taxon>
        <taxon>Insecta</taxon>
        <taxon>Pterygota</taxon>
        <taxon>Neoptera</taxon>
        <taxon>Endopterygota</taxon>
        <taxon>Coleoptera</taxon>
        <taxon>Polyphaga</taxon>
        <taxon>Cucujiformia</taxon>
        <taxon>Curculionidae</taxon>
        <taxon>Scolytinae</taxon>
        <taxon>Hypothenemus</taxon>
    </lineage>
</organism>
<comment type="caution">
    <text evidence="1">The sequence shown here is derived from an EMBL/GenBank/DDBJ whole genome shotgun (WGS) entry which is preliminary data.</text>
</comment>
<dbReference type="EMBL" id="JBDJPC010000008">
    <property type="protein sequence ID" value="KAL1492471.1"/>
    <property type="molecule type" value="Genomic_DNA"/>
</dbReference>
<protein>
    <submittedName>
        <fullName evidence="1">Uncharacterized protein</fullName>
    </submittedName>
</protein>